<reference evidence="1 2" key="1">
    <citation type="submission" date="2024-09" db="EMBL/GenBank/DDBJ databases">
        <authorList>
            <person name="Sun Q."/>
            <person name="Mori K."/>
        </authorList>
    </citation>
    <scope>NUCLEOTIDE SEQUENCE [LARGE SCALE GENOMIC DNA]</scope>
    <source>
        <strain evidence="1 2">ATCC 51272</strain>
    </source>
</reference>
<dbReference type="PANTHER" id="PTHR12526">
    <property type="entry name" value="GLYCOSYLTRANSFERASE"/>
    <property type="match status" value="1"/>
</dbReference>
<protein>
    <submittedName>
        <fullName evidence="1">Glycosyltransferase</fullName>
    </submittedName>
</protein>
<dbReference type="PANTHER" id="PTHR12526:SF630">
    <property type="entry name" value="GLYCOSYLTRANSFERASE"/>
    <property type="match status" value="1"/>
</dbReference>
<keyword evidence="2" id="KW-1185">Reference proteome</keyword>
<dbReference type="Gene3D" id="3.40.50.2000">
    <property type="entry name" value="Glycogen Phosphorylase B"/>
    <property type="match status" value="2"/>
</dbReference>
<accession>A0ABV5ZIU1</accession>
<organism evidence="1 2">
    <name type="scientific">Hallella seregens ATCC 51272</name>
    <dbReference type="NCBI Taxonomy" id="1336250"/>
    <lineage>
        <taxon>Bacteria</taxon>
        <taxon>Pseudomonadati</taxon>
        <taxon>Bacteroidota</taxon>
        <taxon>Bacteroidia</taxon>
        <taxon>Bacteroidales</taxon>
        <taxon>Prevotellaceae</taxon>
        <taxon>Hallella</taxon>
    </lineage>
</organism>
<gene>
    <name evidence="1" type="ORF">ACFFK8_03335</name>
</gene>
<proteinExistence type="predicted"/>
<evidence type="ECO:0000313" key="1">
    <source>
        <dbReference type="EMBL" id="MFB9896870.1"/>
    </source>
</evidence>
<dbReference type="RefSeq" id="WP_027951824.1">
    <property type="nucleotide sequence ID" value="NZ_JADU01000008.1"/>
</dbReference>
<comment type="caution">
    <text evidence="1">The sequence shown here is derived from an EMBL/GenBank/DDBJ whole genome shotgun (WGS) entry which is preliminary data.</text>
</comment>
<sequence length="410" mass="46711">MDNKPNILLIEPFIPYPLTNGGAQAIFHGIQAIREEYHVYVLFTSRMGEKYFHEFEQEIGPDVTLLPYLPVKSARLPLKNRIALSLYYRTGSDRLRVQDPFEEKTVEPVFSEDFLRYVHEIISKHSISIVQVEMPWVMSIVLGLPQSVKKVFVHHELRFVRNELELKTYGENLYRRAAVELNKIQEIGLLNRYDAIVTLSETDKEKLLREGVNVPVHSSFAIVNTAPKAEEITKMEKTVSFVGPEFHLPNQKGIQWFLSACWPRLLEKDPAYQFQIIGNWNETTKTSLASRYKNIKFLGFVDHLQEALTNTVMIVPIRIGSGIRMKILEAAANGVPFVSTQVGAEGLPFVSGKECFIADDPDTFVDGILRLQDSALANAFVQTARCRVQTQFSLAALKQNRCEILKSIIR</sequence>
<dbReference type="Pfam" id="PF13692">
    <property type="entry name" value="Glyco_trans_1_4"/>
    <property type="match status" value="1"/>
</dbReference>
<evidence type="ECO:0000313" key="2">
    <source>
        <dbReference type="Proteomes" id="UP001589688"/>
    </source>
</evidence>
<name>A0ABV5ZIU1_9BACT</name>
<dbReference type="SUPFAM" id="SSF53756">
    <property type="entry name" value="UDP-Glycosyltransferase/glycogen phosphorylase"/>
    <property type="match status" value="1"/>
</dbReference>
<dbReference type="Proteomes" id="UP001589688">
    <property type="component" value="Unassembled WGS sequence"/>
</dbReference>
<dbReference type="CDD" id="cd03801">
    <property type="entry name" value="GT4_PimA-like"/>
    <property type="match status" value="1"/>
</dbReference>
<dbReference type="EMBL" id="JBHLZF010000001">
    <property type="protein sequence ID" value="MFB9896870.1"/>
    <property type="molecule type" value="Genomic_DNA"/>
</dbReference>